<evidence type="ECO:0000313" key="13">
    <source>
        <dbReference type="EMBL" id="GGO41658.1"/>
    </source>
</evidence>
<name>A0ABQ2LSK6_9ACTN</name>
<dbReference type="SUPFAM" id="SSF52777">
    <property type="entry name" value="CoA-dependent acyltransferases"/>
    <property type="match status" value="2"/>
</dbReference>
<dbReference type="InterPro" id="IPR023213">
    <property type="entry name" value="CAT-like_dom_sf"/>
</dbReference>
<keyword evidence="14" id="KW-1185">Reference proteome</keyword>
<comment type="catalytic activity">
    <reaction evidence="2">
        <text>2 a mycocerosyl-[mycocerosic acid synthase] + a phenolphthiocerol = a dimycocerosyl phenolphthiocerol + 2 holo-[mycocerosic acid synthase].</text>
        <dbReference type="EC" id="2.3.1.282"/>
    </reaction>
</comment>
<evidence type="ECO:0000256" key="10">
    <source>
        <dbReference type="ARBA" id="ARBA00032317"/>
    </source>
</evidence>
<dbReference type="EMBL" id="BMNG01000004">
    <property type="protein sequence ID" value="GGO41658.1"/>
    <property type="molecule type" value="Genomic_DNA"/>
</dbReference>
<evidence type="ECO:0000256" key="8">
    <source>
        <dbReference type="ARBA" id="ARBA00023315"/>
    </source>
</evidence>
<evidence type="ECO:0000256" key="4">
    <source>
        <dbReference type="ARBA" id="ARBA00006558"/>
    </source>
</evidence>
<organism evidence="13 14">
    <name type="scientific">Streptomyces lasiicapitis</name>
    <dbReference type="NCBI Taxonomy" id="1923961"/>
    <lineage>
        <taxon>Bacteria</taxon>
        <taxon>Bacillati</taxon>
        <taxon>Actinomycetota</taxon>
        <taxon>Actinomycetes</taxon>
        <taxon>Kitasatosporales</taxon>
        <taxon>Streptomycetaceae</taxon>
        <taxon>Streptomyces</taxon>
    </lineage>
</organism>
<reference evidence="14" key="1">
    <citation type="journal article" date="2019" name="Int. J. Syst. Evol. Microbiol.">
        <title>The Global Catalogue of Microorganisms (GCM) 10K type strain sequencing project: providing services to taxonomists for standard genome sequencing and annotation.</title>
        <authorList>
            <consortium name="The Broad Institute Genomics Platform"/>
            <consortium name="The Broad Institute Genome Sequencing Center for Infectious Disease"/>
            <person name="Wu L."/>
            <person name="Ma J."/>
        </authorList>
    </citation>
    <scope>NUCLEOTIDE SEQUENCE [LARGE SCALE GENOMIC DNA]</scope>
    <source>
        <strain evidence="14">CGMCC 4.7349</strain>
    </source>
</reference>
<evidence type="ECO:0000259" key="12">
    <source>
        <dbReference type="Pfam" id="PF16911"/>
    </source>
</evidence>
<comment type="catalytic activity">
    <reaction evidence="1">
        <text>2 a mycocerosyl-[mycocerosic acid synthase] + a phthiocerol = a dimycocerosyl phthiocerol + 2 holo-[mycocerosic acid synthase].</text>
        <dbReference type="EC" id="2.3.1.282"/>
    </reaction>
</comment>
<dbReference type="Proteomes" id="UP000656881">
    <property type="component" value="Unassembled WGS sequence"/>
</dbReference>
<proteinExistence type="inferred from homology"/>
<comment type="caution">
    <text evidence="13">The sequence shown here is derived from an EMBL/GenBank/DDBJ whole genome shotgun (WGS) entry which is preliminary data.</text>
</comment>
<evidence type="ECO:0000256" key="11">
    <source>
        <dbReference type="ARBA" id="ARBA00033407"/>
    </source>
</evidence>
<accession>A0ABQ2LSK6</accession>
<evidence type="ECO:0000256" key="5">
    <source>
        <dbReference type="ARBA" id="ARBA00012866"/>
    </source>
</evidence>
<dbReference type="InterPro" id="IPR031641">
    <property type="entry name" value="PapA_C"/>
</dbReference>
<evidence type="ECO:0000256" key="2">
    <source>
        <dbReference type="ARBA" id="ARBA00000625"/>
    </source>
</evidence>
<gene>
    <name evidence="13" type="ORF">GCM10012286_21780</name>
</gene>
<sequence length="434" mass="45232">MKYRLGRIDHGFVPRKLTVSYVAVCAGEVDIAGLRTAFGLLCDKYPMLRGTIEITGEQCWLHIPDDGSSAAATEIVQGAISDWLERGLTVLDPARGLAKLTIVAEGEQTAVALQVSHAINDAPLGLALLEHFWHTVAALAEGAAFPDPAPVHPRSLEHAYRARSMTLPDLAVAAAGPVHSTPTADIGSGAVFAPEPAQRITLSQGDTAALLAHARASGTTLHALLAAAIIRAERATLTESAGAAAELSMIMFHLVDLRPHLRPVARPDEVTNALGFAPTVTACGPTSDLDVLAKEAKAQIVAGIEGGSALAVMRAAASAAAQGSARTGVGNFITNWGPVPELAVPTGMEIVDFRGFATSEAVTWVGYFVSTFSGRCSIELASCPRHHRPAQVAHLRELIVAGLAELTHPAPHLPVPTTEVPSNVALLDKAGPST</sequence>
<dbReference type="Gene3D" id="3.30.559.10">
    <property type="entry name" value="Chloramphenicol acetyltransferase-like domain"/>
    <property type="match status" value="1"/>
</dbReference>
<dbReference type="Pfam" id="PF16911">
    <property type="entry name" value="PapA_C"/>
    <property type="match status" value="1"/>
</dbReference>
<keyword evidence="8" id="KW-0012">Acyltransferase</keyword>
<evidence type="ECO:0000313" key="14">
    <source>
        <dbReference type="Proteomes" id="UP000656881"/>
    </source>
</evidence>
<evidence type="ECO:0000256" key="7">
    <source>
        <dbReference type="ARBA" id="ARBA00022679"/>
    </source>
</evidence>
<dbReference type="EC" id="2.3.1.282" evidence="5"/>
<evidence type="ECO:0000256" key="6">
    <source>
        <dbReference type="ARBA" id="ARBA00013449"/>
    </source>
</evidence>
<protein>
    <recommendedName>
        <fullName evidence="6">Phthiocerol/phthiodiolone dimycocerosyl transferase</fullName>
        <ecNumber evidence="5">2.3.1.282</ecNumber>
    </recommendedName>
    <alternativeName>
        <fullName evidence="11">Acyltransferase PapA5</fullName>
    </alternativeName>
    <alternativeName>
        <fullName evidence="9">Phthiocerol/phthiodiolone O-acyltransferase</fullName>
    </alternativeName>
    <alternativeName>
        <fullName evidence="10">Polyketide synthase-associated protein A5</fullName>
    </alternativeName>
</protein>
<comment type="catalytic activity">
    <reaction evidence="3">
        <text>2 a mycocerosyl-[mycocerosic acid synthase] + a phthiodiolone = a dimycocerosyl phthiodiolone + 2 holo-[mycocerosic acid synthase].</text>
        <dbReference type="EC" id="2.3.1.282"/>
    </reaction>
</comment>
<feature type="domain" description="Phthiocerol/phthiodiolone dimycocerosyl transferase C-terminal" evidence="12">
    <location>
        <begin position="197"/>
        <end position="380"/>
    </location>
</feature>
<dbReference type="RefSeq" id="WP_164326949.1">
    <property type="nucleotide sequence ID" value="NZ_BMNG01000004.1"/>
</dbReference>
<evidence type="ECO:0000256" key="9">
    <source>
        <dbReference type="ARBA" id="ARBA00030465"/>
    </source>
</evidence>
<evidence type="ECO:0000256" key="3">
    <source>
        <dbReference type="ARBA" id="ARBA00001907"/>
    </source>
</evidence>
<comment type="similarity">
    <text evidence="4">Belongs to the acyltransferase PapA5 family.</text>
</comment>
<dbReference type="Gene3D" id="3.30.559.30">
    <property type="entry name" value="Nonribosomal peptide synthetase, condensation domain"/>
    <property type="match status" value="1"/>
</dbReference>
<keyword evidence="7" id="KW-0808">Transferase</keyword>
<evidence type="ECO:0000256" key="1">
    <source>
        <dbReference type="ARBA" id="ARBA00000026"/>
    </source>
</evidence>